<dbReference type="CDD" id="cd06171">
    <property type="entry name" value="Sigma70_r4"/>
    <property type="match status" value="1"/>
</dbReference>
<dbReference type="InterPro" id="IPR013324">
    <property type="entry name" value="RNA_pol_sigma_r3/r4-like"/>
</dbReference>
<evidence type="ECO:0000256" key="5">
    <source>
        <dbReference type="ARBA" id="ARBA00023163"/>
    </source>
</evidence>
<dbReference type="GO" id="GO:0016987">
    <property type="term" value="F:sigma factor activity"/>
    <property type="evidence" value="ECO:0007669"/>
    <property type="project" value="UniProtKB-KW"/>
</dbReference>
<evidence type="ECO:0000256" key="6">
    <source>
        <dbReference type="RuleBase" id="RU362124"/>
    </source>
</evidence>
<dbReference type="Pfam" id="PF00140">
    <property type="entry name" value="Sigma70_r1_2"/>
    <property type="match status" value="1"/>
</dbReference>
<dbReference type="GO" id="GO:0003677">
    <property type="term" value="F:DNA binding"/>
    <property type="evidence" value="ECO:0007669"/>
    <property type="project" value="UniProtKB-KW"/>
</dbReference>
<comment type="caution">
    <text evidence="10">The sequence shown here is derived from an EMBL/GenBank/DDBJ whole genome shotgun (WGS) entry which is preliminary data.</text>
</comment>
<feature type="region of interest" description="Disordered" evidence="7">
    <location>
        <begin position="1"/>
        <end position="28"/>
    </location>
</feature>
<dbReference type="PRINTS" id="PR00046">
    <property type="entry name" value="SIGMA70FCT"/>
</dbReference>
<dbReference type="PANTHER" id="PTHR30376">
    <property type="entry name" value="SIGMA FACTOR RPOH HEAT SHOCK RELATED"/>
    <property type="match status" value="1"/>
</dbReference>
<keyword evidence="2 6" id="KW-0805">Transcription regulation</keyword>
<dbReference type="InterPro" id="IPR014284">
    <property type="entry name" value="RNA_pol_sigma-70_dom"/>
</dbReference>
<comment type="similarity">
    <text evidence="1 6">Belongs to the sigma-70 factor family.</text>
</comment>
<dbReference type="InterPro" id="IPR050813">
    <property type="entry name" value="Sigma-70_Factor"/>
</dbReference>
<dbReference type="Proteomes" id="UP000095200">
    <property type="component" value="Unassembled WGS sequence"/>
</dbReference>
<dbReference type="RefSeq" id="WP_083254470.1">
    <property type="nucleotide sequence ID" value="NZ_BDFE01000009.1"/>
</dbReference>
<dbReference type="PROSITE" id="PS00715">
    <property type="entry name" value="SIGMA70_1"/>
    <property type="match status" value="1"/>
</dbReference>
<dbReference type="AlphaFoldDB" id="A0A194AHJ8"/>
<organism evidence="10 11">
    <name type="scientific">Desulfoplanes formicivorans</name>
    <dbReference type="NCBI Taxonomy" id="1592317"/>
    <lineage>
        <taxon>Bacteria</taxon>
        <taxon>Pseudomonadati</taxon>
        <taxon>Thermodesulfobacteriota</taxon>
        <taxon>Desulfovibrionia</taxon>
        <taxon>Desulfovibrionales</taxon>
        <taxon>Desulfoplanaceae</taxon>
        <taxon>Desulfoplanes</taxon>
    </lineage>
</organism>
<dbReference type="GO" id="GO:0000428">
    <property type="term" value="C:DNA-directed RNA polymerase complex"/>
    <property type="evidence" value="ECO:0007669"/>
    <property type="project" value="UniProtKB-KW"/>
</dbReference>
<keyword evidence="4 6" id="KW-0238">DNA-binding</keyword>
<keyword evidence="5 6" id="KW-0804">Transcription</keyword>
<dbReference type="Gene3D" id="1.10.601.10">
    <property type="entry name" value="RNA Polymerase Primary Sigma Factor"/>
    <property type="match status" value="1"/>
</dbReference>
<dbReference type="GO" id="GO:0006352">
    <property type="term" value="P:DNA-templated transcription initiation"/>
    <property type="evidence" value="ECO:0007669"/>
    <property type="project" value="InterPro"/>
</dbReference>
<dbReference type="SUPFAM" id="SSF88659">
    <property type="entry name" value="Sigma3 and sigma4 domains of RNA polymerase sigma factors"/>
    <property type="match status" value="1"/>
</dbReference>
<evidence type="ECO:0000256" key="4">
    <source>
        <dbReference type="ARBA" id="ARBA00023125"/>
    </source>
</evidence>
<dbReference type="SUPFAM" id="SSF88946">
    <property type="entry name" value="Sigma2 domain of RNA polymerase sigma factors"/>
    <property type="match status" value="1"/>
</dbReference>
<dbReference type="InterPro" id="IPR009042">
    <property type="entry name" value="RNA_pol_sigma70_r1_2"/>
</dbReference>
<dbReference type="Gene3D" id="1.20.140.160">
    <property type="match status" value="1"/>
</dbReference>
<dbReference type="PANTHER" id="PTHR30376:SF3">
    <property type="entry name" value="RNA POLYMERASE SIGMA FACTOR RPOH"/>
    <property type="match status" value="1"/>
</dbReference>
<dbReference type="OrthoDB" id="9809557at2"/>
<evidence type="ECO:0000313" key="10">
    <source>
        <dbReference type="EMBL" id="GAU08234.1"/>
    </source>
</evidence>
<dbReference type="PROSITE" id="PS00716">
    <property type="entry name" value="SIGMA70_2"/>
    <property type="match status" value="1"/>
</dbReference>
<name>A0A194AHJ8_9BACT</name>
<comment type="function">
    <text evidence="6">Sigma factors are initiation factors that promote the attachment of RNA polymerase to specific initiation sites and are then released.</text>
</comment>
<dbReference type="EMBL" id="BDFE01000009">
    <property type="protein sequence ID" value="GAU08234.1"/>
    <property type="molecule type" value="Genomic_DNA"/>
</dbReference>
<dbReference type="InterPro" id="IPR007630">
    <property type="entry name" value="RNA_pol_sigma70_r4"/>
</dbReference>
<dbReference type="STRING" id="1592317.DPF_0937"/>
<evidence type="ECO:0000256" key="3">
    <source>
        <dbReference type="ARBA" id="ARBA00023082"/>
    </source>
</evidence>
<accession>A0A194AHJ8</accession>
<dbReference type="InterPro" id="IPR007627">
    <property type="entry name" value="RNA_pol_sigma70_r2"/>
</dbReference>
<evidence type="ECO:0000256" key="7">
    <source>
        <dbReference type="SAM" id="MobiDB-lite"/>
    </source>
</evidence>
<evidence type="ECO:0000259" key="8">
    <source>
        <dbReference type="PROSITE" id="PS00715"/>
    </source>
</evidence>
<evidence type="ECO:0000256" key="2">
    <source>
        <dbReference type="ARBA" id="ARBA00023015"/>
    </source>
</evidence>
<evidence type="ECO:0000256" key="1">
    <source>
        <dbReference type="ARBA" id="ARBA00007788"/>
    </source>
</evidence>
<dbReference type="NCBIfam" id="TIGR02937">
    <property type="entry name" value="sigma70-ECF"/>
    <property type="match status" value="1"/>
</dbReference>
<evidence type="ECO:0000313" key="11">
    <source>
        <dbReference type="Proteomes" id="UP000095200"/>
    </source>
</evidence>
<keyword evidence="10" id="KW-0240">DNA-directed RNA polymerase</keyword>
<dbReference type="InterPro" id="IPR000943">
    <property type="entry name" value="RNA_pol_sigma70"/>
</dbReference>
<gene>
    <name evidence="10" type="ORF">DPF_0937</name>
</gene>
<proteinExistence type="inferred from homology"/>
<keyword evidence="11" id="KW-1185">Reference proteome</keyword>
<dbReference type="NCBIfam" id="NF005143">
    <property type="entry name" value="PRK06596.1"/>
    <property type="match status" value="1"/>
</dbReference>
<evidence type="ECO:0000259" key="9">
    <source>
        <dbReference type="PROSITE" id="PS00716"/>
    </source>
</evidence>
<sequence length="322" mass="36981">MTQKTTPDPPLDTTTSQGGTGEDDTFTLMPAPAKSLATIDPLRLYFQEIKKFPPLEPGEEFELARRIRDENDQEAAFRLTSANLRLVVKIALDFQRRWMKNVLDLIQEGNVGLMKAVQKFDPEKGIKFSYYAAFWIKAYILKFIMDNWRMVKIGTTQAQRKLFYNLGKERNRLEALGYTPDATQISKNLQVSEDEVIEMGQRLGQKDLSLDMSVGGDDSTYTPMDFIPAETTDIETGMAEGEISDLLRDKIKAILPDLNDKERDILHDRLLAEKPLTLREIGEKYGITRERVRQIEARLLKKLKIHLSQEITDFSEEWISDN</sequence>
<reference evidence="11" key="1">
    <citation type="submission" date="2016-06" db="EMBL/GenBank/DDBJ databases">
        <title>Draft genome sequence of Desulfoplanes formicivorans strain Pf12B.</title>
        <authorList>
            <person name="Watanabe M."/>
            <person name="Kojima H."/>
            <person name="Fukui M."/>
        </authorList>
    </citation>
    <scope>NUCLEOTIDE SEQUENCE [LARGE SCALE GENOMIC DNA]</scope>
    <source>
        <strain evidence="11">Pf12B</strain>
    </source>
</reference>
<feature type="domain" description="RNA polymerase sigma-70" evidence="8">
    <location>
        <begin position="104"/>
        <end position="117"/>
    </location>
</feature>
<dbReference type="Pfam" id="PF04542">
    <property type="entry name" value="Sigma70_r2"/>
    <property type="match status" value="1"/>
</dbReference>
<dbReference type="Pfam" id="PF04545">
    <property type="entry name" value="Sigma70_r4"/>
    <property type="match status" value="1"/>
</dbReference>
<feature type="domain" description="RNA polymerase sigma-70" evidence="9">
    <location>
        <begin position="277"/>
        <end position="303"/>
    </location>
</feature>
<dbReference type="InterPro" id="IPR013325">
    <property type="entry name" value="RNA_pol_sigma_r2"/>
</dbReference>
<keyword evidence="3 6" id="KW-0731">Sigma factor</keyword>
<protein>
    <recommendedName>
        <fullName evidence="6">RNA polymerase sigma factor</fullName>
    </recommendedName>
</protein>